<accession>A0A3E4GQU4</accession>
<evidence type="ECO:0000313" key="4">
    <source>
        <dbReference type="Proteomes" id="UP000260655"/>
    </source>
</evidence>
<evidence type="ECO:0000313" key="3">
    <source>
        <dbReference type="EMBL" id="RGJ23814.1"/>
    </source>
</evidence>
<gene>
    <name evidence="3" type="ORF">DXD67_07530</name>
</gene>
<dbReference type="Gene3D" id="3.40.50.1820">
    <property type="entry name" value="alpha/beta hydrolase"/>
    <property type="match status" value="1"/>
</dbReference>
<protein>
    <recommendedName>
        <fullName evidence="2">Xaa-Pro dipeptidyl-peptidase C-terminal domain-containing protein</fullName>
    </recommendedName>
</protein>
<dbReference type="AlphaFoldDB" id="A0A3E4GQU4"/>
<evidence type="ECO:0000259" key="2">
    <source>
        <dbReference type="SMART" id="SM00939"/>
    </source>
</evidence>
<comment type="caution">
    <text evidence="3">The sequence shown here is derived from an EMBL/GenBank/DDBJ whole genome shotgun (WGS) entry which is preliminary data.</text>
</comment>
<dbReference type="Gene3D" id="2.60.120.260">
    <property type="entry name" value="Galactose-binding domain-like"/>
    <property type="match status" value="1"/>
</dbReference>
<feature type="domain" description="Xaa-Pro dipeptidyl-peptidase C-terminal" evidence="2">
    <location>
        <begin position="414"/>
        <end position="705"/>
    </location>
</feature>
<dbReference type="InterPro" id="IPR029058">
    <property type="entry name" value="AB_hydrolase_fold"/>
</dbReference>
<dbReference type="GO" id="GO:0008239">
    <property type="term" value="F:dipeptidyl-peptidase activity"/>
    <property type="evidence" value="ECO:0007669"/>
    <property type="project" value="InterPro"/>
</dbReference>
<sequence>MFGRFTMNEKNYSKVPVFENGLAQPVFPLTDGKTGEKYDPATSSIVRYCVYVETDYDVDGDGKRDLVKAVVQVPRSAVEGNYKAATLYEARPYAAGVQEDGYPHMKEVAEKEYHPVNFADLDKKVDAHVPQGCISAMDLSLKADPADWYYPDKGNNNVMVFENIDTFDYYLVRGFAVVLSAGFGSKGSDGFNYVGSDYERDTFKAIVEWLHGDRIGYADREGTVETKADWSNGKVAMTGRSYAGTMPFAVATTGVEGLETIVPIAGIADWYSQQNMQGAQRYWPKEMLNSFLAYFCSSRYNDETLTEKQRDDMGAFHHEMSLQQIKGGFDYNPEFWGMGNYRLHADRIKCSALIVQGLNDENVSTKQYEMMYKSFQKAGKNVKAILHQGAHITPTMPKRYGILVDGKFYDDIINEWISHYLYGVENGAENRPAILVQMNYDQRKWETADSWETAYKMTLTCEEQGTTVIDTDWEAAGVSAENFDDVMGVRSSNMAQRYVTDPFKEAVTLQGTTCVRLRAALKDGDAEADFNPVNSNDADTLTMKLGMHEMSGRMDDVKLTLLLCDVCDEEFDSIQSVDPQRNTIPVNVVKEGGIISGGEVPAWNEAEFATVHKKYRVITRAFADLCNPEAGYEPETAQNSIELKKGEYHDYHIYLNATRYTVEPGHSLALVITTEDPINCLIHKTYSVEIENASVTAEVPMTAAVENRVMTRK</sequence>
<dbReference type="SUPFAM" id="SSF53474">
    <property type="entry name" value="alpha/beta-Hydrolases"/>
    <property type="match status" value="1"/>
</dbReference>
<evidence type="ECO:0000256" key="1">
    <source>
        <dbReference type="ARBA" id="ARBA00022801"/>
    </source>
</evidence>
<dbReference type="EMBL" id="QSOV01000006">
    <property type="protein sequence ID" value="RGJ23814.1"/>
    <property type="molecule type" value="Genomic_DNA"/>
</dbReference>
<reference evidence="3 4" key="1">
    <citation type="submission" date="2018-08" db="EMBL/GenBank/DDBJ databases">
        <title>A genome reference for cultivated species of the human gut microbiota.</title>
        <authorList>
            <person name="Zou Y."/>
            <person name="Xue W."/>
            <person name="Luo G."/>
        </authorList>
    </citation>
    <scope>NUCLEOTIDE SEQUENCE [LARGE SCALE GENOMIC DNA]</scope>
    <source>
        <strain evidence="3 4">TM07-19</strain>
    </source>
</reference>
<dbReference type="Pfam" id="PF02129">
    <property type="entry name" value="Peptidase_S15"/>
    <property type="match status" value="1"/>
</dbReference>
<dbReference type="InterPro" id="IPR000383">
    <property type="entry name" value="Xaa-Pro-like_dom"/>
</dbReference>
<dbReference type="Proteomes" id="UP000260655">
    <property type="component" value="Unassembled WGS sequence"/>
</dbReference>
<dbReference type="InterPro" id="IPR008979">
    <property type="entry name" value="Galactose-bd-like_sf"/>
</dbReference>
<dbReference type="InterPro" id="IPR013736">
    <property type="entry name" value="Xaa-Pro_dipept_C"/>
</dbReference>
<proteinExistence type="predicted"/>
<dbReference type="SMART" id="SM00939">
    <property type="entry name" value="PepX_C"/>
    <property type="match status" value="1"/>
</dbReference>
<keyword evidence="1" id="KW-0378">Hydrolase</keyword>
<dbReference type="Pfam" id="PF08530">
    <property type="entry name" value="PepX_C"/>
    <property type="match status" value="1"/>
</dbReference>
<name>A0A3E4GQU4_9FIRM</name>
<dbReference type="SUPFAM" id="SSF49785">
    <property type="entry name" value="Galactose-binding domain-like"/>
    <property type="match status" value="1"/>
</dbReference>
<dbReference type="Gene3D" id="1.10.246.70">
    <property type="match status" value="1"/>
</dbReference>
<organism evidence="3 4">
    <name type="scientific">Coprococcus comes</name>
    <dbReference type="NCBI Taxonomy" id="410072"/>
    <lineage>
        <taxon>Bacteria</taxon>
        <taxon>Bacillati</taxon>
        <taxon>Bacillota</taxon>
        <taxon>Clostridia</taxon>
        <taxon>Lachnospirales</taxon>
        <taxon>Lachnospiraceae</taxon>
        <taxon>Coprococcus</taxon>
    </lineage>
</organism>